<organism evidence="2 3">
    <name type="scientific">Pseudomonas oryzicola</name>
    <dbReference type="NCBI Taxonomy" id="485876"/>
    <lineage>
        <taxon>Bacteria</taxon>
        <taxon>Pseudomonadati</taxon>
        <taxon>Pseudomonadota</taxon>
        <taxon>Gammaproteobacteria</taxon>
        <taxon>Pseudomonadales</taxon>
        <taxon>Pseudomonadaceae</taxon>
        <taxon>Pseudomonas</taxon>
    </lineage>
</organism>
<accession>A0ABS6QBQ0</accession>
<evidence type="ECO:0000256" key="1">
    <source>
        <dbReference type="SAM" id="Phobius"/>
    </source>
</evidence>
<sequence>MEDDLRAVMDDDAPGRRYASHQRSGNWLAKQIALGIIMGGCTLWVLDLVIKVLAATAVIKGISGLRLH</sequence>
<keyword evidence="3" id="KW-1185">Reference proteome</keyword>
<comment type="caution">
    <text evidence="2">The sequence shown here is derived from an EMBL/GenBank/DDBJ whole genome shotgun (WGS) entry which is preliminary data.</text>
</comment>
<keyword evidence="1" id="KW-0472">Membrane</keyword>
<proteinExistence type="predicted"/>
<keyword evidence="1" id="KW-0812">Transmembrane</keyword>
<dbReference type="Proteomes" id="UP000609530">
    <property type="component" value="Unassembled WGS sequence"/>
</dbReference>
<gene>
    <name evidence="2" type="ORF">HU760_013460</name>
</gene>
<dbReference type="EMBL" id="JABWRZ020000001">
    <property type="protein sequence ID" value="MBV4491599.1"/>
    <property type="molecule type" value="Genomic_DNA"/>
</dbReference>
<feature type="transmembrane region" description="Helical" evidence="1">
    <location>
        <begin position="32"/>
        <end position="59"/>
    </location>
</feature>
<reference evidence="2 3" key="1">
    <citation type="journal article" date="2020" name="Microorganisms">
        <title>Reliable Identification of Environmental Pseudomonas Isolates Using the rpoD Gene.</title>
        <authorList>
            <consortium name="The Broad Institute Genome Sequencing Platform"/>
            <person name="Girard L."/>
            <person name="Lood C."/>
            <person name="Rokni-Zadeh H."/>
            <person name="van Noort V."/>
            <person name="Lavigne R."/>
            <person name="De Mot R."/>
        </authorList>
    </citation>
    <scope>NUCLEOTIDE SEQUENCE [LARGE SCALE GENOMIC DNA]</scope>
    <source>
        <strain evidence="2 3">RD9SR1</strain>
    </source>
</reference>
<keyword evidence="1" id="KW-1133">Transmembrane helix</keyword>
<dbReference type="RefSeq" id="WP_186674087.1">
    <property type="nucleotide sequence ID" value="NZ_JABWRZ020000001.1"/>
</dbReference>
<protein>
    <submittedName>
        <fullName evidence="2">Uncharacterized protein</fullName>
    </submittedName>
</protein>
<evidence type="ECO:0000313" key="3">
    <source>
        <dbReference type="Proteomes" id="UP000609530"/>
    </source>
</evidence>
<name>A0ABS6QBQ0_9PSED</name>
<evidence type="ECO:0000313" key="2">
    <source>
        <dbReference type="EMBL" id="MBV4491599.1"/>
    </source>
</evidence>